<proteinExistence type="predicted"/>
<keyword evidence="3" id="KW-1185">Reference proteome</keyword>
<gene>
    <name evidence="2" type="ORF">KR76_00141</name>
</gene>
<feature type="region of interest" description="Disordered" evidence="1">
    <location>
        <begin position="25"/>
        <end position="53"/>
    </location>
</feature>
<dbReference type="EMBL" id="CP009896">
    <property type="protein sequence ID" value="AJR18672.1"/>
    <property type="molecule type" value="Genomic_DNA"/>
</dbReference>
<evidence type="ECO:0000256" key="1">
    <source>
        <dbReference type="SAM" id="MobiDB-lite"/>
    </source>
</evidence>
<dbReference type="AlphaFoldDB" id="A0A0C5XMI5"/>
<evidence type="ECO:0000313" key="2">
    <source>
        <dbReference type="EMBL" id="AJR18672.1"/>
    </source>
</evidence>
<dbReference type="STRING" id="2045.KR76_00141"/>
<sequence length="53" mass="5684">MVLAAVVILFALSWWLNGRPAARRGAGIEQGRRRANGEAESWRASHSSGGPIP</sequence>
<evidence type="ECO:0000313" key="3">
    <source>
        <dbReference type="Proteomes" id="UP000030300"/>
    </source>
</evidence>
<dbReference type="KEGG" id="psim:KR76_00141"/>
<organism evidence="2 3">
    <name type="scientific">Nocardioides simplex</name>
    <name type="common">Arthrobacter simplex</name>
    <dbReference type="NCBI Taxonomy" id="2045"/>
    <lineage>
        <taxon>Bacteria</taxon>
        <taxon>Bacillati</taxon>
        <taxon>Actinomycetota</taxon>
        <taxon>Actinomycetes</taxon>
        <taxon>Propionibacteriales</taxon>
        <taxon>Nocardioidaceae</taxon>
        <taxon>Pimelobacter</taxon>
    </lineage>
</organism>
<accession>A0A0C5XMI5</accession>
<feature type="compositionally biased region" description="Basic and acidic residues" evidence="1">
    <location>
        <begin position="30"/>
        <end position="43"/>
    </location>
</feature>
<dbReference type="Proteomes" id="UP000030300">
    <property type="component" value="Chromosome"/>
</dbReference>
<name>A0A0C5XMI5_NOCSI</name>
<protein>
    <submittedName>
        <fullName evidence="2">Uncharacterized protein</fullName>
    </submittedName>
</protein>
<feature type="compositionally biased region" description="Polar residues" evidence="1">
    <location>
        <begin position="44"/>
        <end position="53"/>
    </location>
</feature>
<dbReference type="HOGENOM" id="CLU_3064023_0_0_11"/>
<reference evidence="2 3" key="1">
    <citation type="journal article" date="2015" name="Genome Announc.">
        <title>Complete Genome Sequence of Steroid-Transforming Nocardioides simplex VKM Ac-2033D.</title>
        <authorList>
            <person name="Shtratnikova V.Y."/>
            <person name="Schelkunov M.I."/>
            <person name="Pekov Y.A."/>
            <person name="Fokina V.V."/>
            <person name="Logacheva M.D."/>
            <person name="Sokolov S.L."/>
            <person name="Bragin E.Y."/>
            <person name="Ashapkin V.V."/>
            <person name="Donova M.V."/>
        </authorList>
    </citation>
    <scope>NUCLEOTIDE SEQUENCE [LARGE SCALE GENOMIC DNA]</scope>
    <source>
        <strain evidence="2 3">VKM Ac-2033D</strain>
    </source>
</reference>